<gene>
    <name evidence="1" type="ORF">DHETER_LOCUS9727</name>
</gene>
<feature type="non-terminal residue" evidence="1">
    <location>
        <position position="1"/>
    </location>
</feature>
<comment type="caution">
    <text evidence="1">The sequence shown here is derived from an EMBL/GenBank/DDBJ whole genome shotgun (WGS) entry which is preliminary data.</text>
</comment>
<organism evidence="1 2">
    <name type="scientific">Dentiscutata heterogama</name>
    <dbReference type="NCBI Taxonomy" id="1316150"/>
    <lineage>
        <taxon>Eukaryota</taxon>
        <taxon>Fungi</taxon>
        <taxon>Fungi incertae sedis</taxon>
        <taxon>Mucoromycota</taxon>
        <taxon>Glomeromycotina</taxon>
        <taxon>Glomeromycetes</taxon>
        <taxon>Diversisporales</taxon>
        <taxon>Gigasporaceae</taxon>
        <taxon>Dentiscutata</taxon>
    </lineage>
</organism>
<dbReference type="EMBL" id="CAJVPU010017583">
    <property type="protein sequence ID" value="CAG8660455.1"/>
    <property type="molecule type" value="Genomic_DNA"/>
</dbReference>
<evidence type="ECO:0000313" key="2">
    <source>
        <dbReference type="Proteomes" id="UP000789702"/>
    </source>
</evidence>
<feature type="non-terminal residue" evidence="1">
    <location>
        <position position="81"/>
    </location>
</feature>
<keyword evidence="2" id="KW-1185">Reference proteome</keyword>
<protein>
    <submittedName>
        <fullName evidence="1">17088_t:CDS:1</fullName>
    </submittedName>
</protein>
<reference evidence="1" key="1">
    <citation type="submission" date="2021-06" db="EMBL/GenBank/DDBJ databases">
        <authorList>
            <person name="Kallberg Y."/>
            <person name="Tangrot J."/>
            <person name="Rosling A."/>
        </authorList>
    </citation>
    <scope>NUCLEOTIDE SEQUENCE</scope>
    <source>
        <strain evidence="1">IL203A</strain>
    </source>
</reference>
<proteinExistence type="predicted"/>
<accession>A0ACA9NKA7</accession>
<sequence>YKGYEDYEYYGDDYSYNDYTLYSELLSSPLEINTSSPSSTLEINTSSPTSILEPNTSILETNAASLSIQETNIILSNKPSP</sequence>
<evidence type="ECO:0000313" key="1">
    <source>
        <dbReference type="EMBL" id="CAG8660455.1"/>
    </source>
</evidence>
<dbReference type="Proteomes" id="UP000789702">
    <property type="component" value="Unassembled WGS sequence"/>
</dbReference>
<name>A0ACA9NKA7_9GLOM</name>